<dbReference type="EMBL" id="HG792016">
    <property type="protein sequence ID" value="CDM33045.1"/>
    <property type="molecule type" value="Genomic_DNA"/>
</dbReference>
<dbReference type="Proteomes" id="UP000030686">
    <property type="component" value="Unassembled WGS sequence"/>
</dbReference>
<dbReference type="OrthoDB" id="4365116at2759"/>
<gene>
    <name evidence="2" type="ORF">PROQFM164_S02g003196</name>
</gene>
<protein>
    <submittedName>
        <fullName evidence="2">Genomic scaffold, ProqFM164S02</fullName>
    </submittedName>
</protein>
<evidence type="ECO:0000256" key="1">
    <source>
        <dbReference type="SAM" id="Phobius"/>
    </source>
</evidence>
<keyword evidence="3" id="KW-1185">Reference proteome</keyword>
<keyword evidence="1" id="KW-0812">Transmembrane</keyword>
<keyword evidence="1" id="KW-1133">Transmembrane helix</keyword>
<evidence type="ECO:0000313" key="2">
    <source>
        <dbReference type="EMBL" id="CDM33045.1"/>
    </source>
</evidence>
<evidence type="ECO:0000313" key="3">
    <source>
        <dbReference type="Proteomes" id="UP000030686"/>
    </source>
</evidence>
<dbReference type="AlphaFoldDB" id="W6Q9F1"/>
<feature type="transmembrane region" description="Helical" evidence="1">
    <location>
        <begin position="44"/>
        <end position="66"/>
    </location>
</feature>
<sequence>MEQIGEDLFGSAFNEWPILLRPIWVTMILVIGGIKLFYYFLLPAAAAIIILLLAVVIVGASVGFLVRGRQLSANEDQTKRKRDDDETRPWRRVQRRLEAGELK</sequence>
<organism evidence="2 3">
    <name type="scientific">Penicillium roqueforti (strain FM164)</name>
    <dbReference type="NCBI Taxonomy" id="1365484"/>
    <lineage>
        <taxon>Eukaryota</taxon>
        <taxon>Fungi</taxon>
        <taxon>Dikarya</taxon>
        <taxon>Ascomycota</taxon>
        <taxon>Pezizomycotina</taxon>
        <taxon>Eurotiomycetes</taxon>
        <taxon>Eurotiomycetidae</taxon>
        <taxon>Eurotiales</taxon>
        <taxon>Aspergillaceae</taxon>
        <taxon>Penicillium</taxon>
    </lineage>
</organism>
<accession>W6Q9F1</accession>
<reference evidence="2" key="1">
    <citation type="journal article" date="2014" name="Nat. Commun.">
        <title>Multiple recent horizontal transfers of a large genomic region in cheese making fungi.</title>
        <authorList>
            <person name="Cheeseman K."/>
            <person name="Ropars J."/>
            <person name="Renault P."/>
            <person name="Dupont J."/>
            <person name="Gouzy J."/>
            <person name="Branca A."/>
            <person name="Abraham A.L."/>
            <person name="Ceppi M."/>
            <person name="Conseiller E."/>
            <person name="Debuchy R."/>
            <person name="Malagnac F."/>
            <person name="Goarin A."/>
            <person name="Silar P."/>
            <person name="Lacoste S."/>
            <person name="Sallet E."/>
            <person name="Bensimon A."/>
            <person name="Giraud T."/>
            <person name="Brygoo Y."/>
        </authorList>
    </citation>
    <scope>NUCLEOTIDE SEQUENCE [LARGE SCALE GENOMIC DNA]</scope>
    <source>
        <strain evidence="2">FM164</strain>
    </source>
</reference>
<feature type="transmembrane region" description="Helical" evidence="1">
    <location>
        <begin position="18"/>
        <end position="38"/>
    </location>
</feature>
<keyword evidence="1" id="KW-0472">Membrane</keyword>
<proteinExistence type="predicted"/>
<name>W6Q9F1_PENRF</name>
<dbReference type="OMA" id="SAFNEWP"/>